<evidence type="ECO:0000313" key="3">
    <source>
        <dbReference type="EMBL" id="EFP82222.2"/>
    </source>
</evidence>
<organism evidence="3 4">
    <name type="scientific">Puccinia graminis f. sp. tritici (strain CRL 75-36-700-3 / race SCCL)</name>
    <name type="common">Black stem rust fungus</name>
    <dbReference type="NCBI Taxonomy" id="418459"/>
    <lineage>
        <taxon>Eukaryota</taxon>
        <taxon>Fungi</taxon>
        <taxon>Dikarya</taxon>
        <taxon>Basidiomycota</taxon>
        <taxon>Pucciniomycotina</taxon>
        <taxon>Pucciniomycetes</taxon>
        <taxon>Pucciniales</taxon>
        <taxon>Pucciniaceae</taxon>
        <taxon>Puccinia</taxon>
    </lineage>
</organism>
<dbReference type="InParanoid" id="E3KCS0"/>
<proteinExistence type="predicted"/>
<dbReference type="KEGG" id="pgr:PGTG_07619"/>
<dbReference type="HOGENOM" id="CLU_012390_7_2_1"/>
<dbReference type="EMBL" id="DS178281">
    <property type="protein sequence ID" value="EFP82222.2"/>
    <property type="molecule type" value="Genomic_DNA"/>
</dbReference>
<keyword evidence="4" id="KW-1185">Reference proteome</keyword>
<feature type="region of interest" description="Disordered" evidence="1">
    <location>
        <begin position="1"/>
        <end position="46"/>
    </location>
</feature>
<evidence type="ECO:0000256" key="1">
    <source>
        <dbReference type="SAM" id="MobiDB-lite"/>
    </source>
</evidence>
<reference evidence="4" key="2">
    <citation type="journal article" date="2011" name="Proc. Natl. Acad. Sci. U.S.A.">
        <title>Obligate biotrophy features unraveled by the genomic analysis of rust fungi.</title>
        <authorList>
            <person name="Duplessis S."/>
            <person name="Cuomo C.A."/>
            <person name="Lin Y.-C."/>
            <person name="Aerts A."/>
            <person name="Tisserant E."/>
            <person name="Veneault-Fourrey C."/>
            <person name="Joly D.L."/>
            <person name="Hacquard S."/>
            <person name="Amselem J."/>
            <person name="Cantarel B.L."/>
            <person name="Chiu R."/>
            <person name="Coutinho P.M."/>
            <person name="Feau N."/>
            <person name="Field M."/>
            <person name="Frey P."/>
            <person name="Gelhaye E."/>
            <person name="Goldberg J."/>
            <person name="Grabherr M.G."/>
            <person name="Kodira C.D."/>
            <person name="Kohler A."/>
            <person name="Kuees U."/>
            <person name="Lindquist E.A."/>
            <person name="Lucas S.M."/>
            <person name="Mago R."/>
            <person name="Mauceli E."/>
            <person name="Morin E."/>
            <person name="Murat C."/>
            <person name="Pangilinan J.L."/>
            <person name="Park R."/>
            <person name="Pearson M."/>
            <person name="Quesneville H."/>
            <person name="Rouhier N."/>
            <person name="Sakthikumar S."/>
            <person name="Salamov A.A."/>
            <person name="Schmutz J."/>
            <person name="Selles B."/>
            <person name="Shapiro H."/>
            <person name="Tanguay P."/>
            <person name="Tuskan G.A."/>
            <person name="Henrissat B."/>
            <person name="Van de Peer Y."/>
            <person name="Rouze P."/>
            <person name="Ellis J.G."/>
            <person name="Dodds P.N."/>
            <person name="Schein J.E."/>
            <person name="Zhong S."/>
            <person name="Hamelin R.C."/>
            <person name="Grigoriev I.V."/>
            <person name="Szabo L.J."/>
            <person name="Martin F."/>
        </authorList>
    </citation>
    <scope>NUCLEOTIDE SEQUENCE [LARGE SCALE GENOMIC DNA]</scope>
    <source>
        <strain evidence="4">CRL 75-36-700-3 / race SCCL</strain>
    </source>
</reference>
<feature type="region of interest" description="Disordered" evidence="1">
    <location>
        <begin position="173"/>
        <end position="229"/>
    </location>
</feature>
<dbReference type="Pfam" id="PF14303">
    <property type="entry name" value="NAM-associated"/>
    <property type="match status" value="1"/>
</dbReference>
<dbReference type="AlphaFoldDB" id="E3KCS0"/>
<dbReference type="VEuPathDB" id="FungiDB:PGTG_07619"/>
<dbReference type="InterPro" id="IPR029466">
    <property type="entry name" value="NAM-associated_C"/>
</dbReference>
<evidence type="ECO:0000313" key="4">
    <source>
        <dbReference type="Proteomes" id="UP000008783"/>
    </source>
</evidence>
<name>E3KCS0_PUCGT</name>
<dbReference type="GeneID" id="10529594"/>
<accession>E3KCS0</accession>
<feature type="region of interest" description="Disordered" evidence="1">
    <location>
        <begin position="312"/>
        <end position="357"/>
    </location>
</feature>
<dbReference type="PANTHER" id="PTHR45125">
    <property type="entry name" value="F21J9.4-RELATED"/>
    <property type="match status" value="1"/>
</dbReference>
<gene>
    <name evidence="3" type="ORF">PGTG_07619</name>
</gene>
<sequence length="357" mass="39586">MATTPTPTPTLALDPILSITTNDNDDQTNAAGEKKEKRKKGPTYQEHEDAQLCCSWIEVSEDPSVGTDQASTRFWDRISKCYHDAIPQPPRPIGSIKGRWQLISHGVSKFTGCVKHIDRLNASGATSEDRLTQALSLFAELQGKTFTYLRCYNILVSSPKWTEYFQDLEARHVDGSKKKKKRARSPSSEAPPLNSGQTSDTETPTETPSATPVQSEPERPVGKKKAKAFVREATQEARIMKDMALAQAEIASQSKRQNDIYQSQTQTMQTMANAAIMNKDLTGLDEVTQEFYRLQREQIMLQLRERSREAQVERARATAEGEQAGASLSNTQATQSNTQASTVTSTSTSIDLPQSLI</sequence>
<dbReference type="STRING" id="418459.E3KCS0"/>
<feature type="domain" description="No apical meristem-associated C-terminal" evidence="2">
    <location>
        <begin position="144"/>
        <end position="299"/>
    </location>
</feature>
<dbReference type="Proteomes" id="UP000008783">
    <property type="component" value="Unassembled WGS sequence"/>
</dbReference>
<evidence type="ECO:0000259" key="2">
    <source>
        <dbReference type="Pfam" id="PF14303"/>
    </source>
</evidence>
<dbReference type="OrthoDB" id="7763131at2759"/>
<feature type="compositionally biased region" description="Low complexity" evidence="1">
    <location>
        <begin position="327"/>
        <end position="349"/>
    </location>
</feature>
<dbReference type="PANTHER" id="PTHR45125:SF3">
    <property type="entry name" value="NO-APICAL-MERISTEM-ASSOCIATED CARBOXY-TERMINAL DOMAIN PROTEIN"/>
    <property type="match status" value="1"/>
</dbReference>
<protein>
    <recommendedName>
        <fullName evidence="2">No apical meristem-associated C-terminal domain-containing protein</fullName>
    </recommendedName>
</protein>
<reference key="1">
    <citation type="submission" date="2007-01" db="EMBL/GenBank/DDBJ databases">
        <title>The Genome Sequence of Puccinia graminis f. sp. tritici Strain CRL 75-36-700-3.</title>
        <authorList>
            <consortium name="The Broad Institute Genome Sequencing Platform"/>
            <person name="Birren B."/>
            <person name="Lander E."/>
            <person name="Galagan J."/>
            <person name="Nusbaum C."/>
            <person name="Devon K."/>
            <person name="Cuomo C."/>
            <person name="Jaffe D."/>
            <person name="Butler J."/>
            <person name="Alvarez P."/>
            <person name="Gnerre S."/>
            <person name="Grabherr M."/>
            <person name="Mauceli E."/>
            <person name="Brockman W."/>
            <person name="Young S."/>
            <person name="LaButti K."/>
            <person name="Sykes S."/>
            <person name="DeCaprio D."/>
            <person name="Crawford M."/>
            <person name="Koehrsen M."/>
            <person name="Engels R."/>
            <person name="Montgomery P."/>
            <person name="Pearson M."/>
            <person name="Howarth C."/>
            <person name="Larson L."/>
            <person name="White J."/>
            <person name="Zeng Q."/>
            <person name="Kodira C."/>
            <person name="Yandava C."/>
            <person name="Alvarado L."/>
            <person name="O'Leary S."/>
            <person name="Szabo L."/>
            <person name="Dean R."/>
            <person name="Schein J."/>
        </authorList>
    </citation>
    <scope>NUCLEOTIDE SEQUENCE</scope>
    <source>
        <strain>CRL 75-36-700-3</strain>
    </source>
</reference>
<feature type="compositionally biased region" description="Low complexity" evidence="1">
    <location>
        <begin position="198"/>
        <end position="212"/>
    </location>
</feature>
<dbReference type="RefSeq" id="XP_003326641.2">
    <property type="nucleotide sequence ID" value="XM_003326593.2"/>
</dbReference>